<evidence type="ECO:0000313" key="14">
    <source>
        <dbReference type="Proteomes" id="UP001595851"/>
    </source>
</evidence>
<gene>
    <name evidence="13" type="ORF">ACFOY2_48015</name>
</gene>
<keyword evidence="3" id="KW-0515">Mutator protein</keyword>
<dbReference type="EMBL" id="JBHSBI010000039">
    <property type="protein sequence ID" value="MFC4015034.1"/>
    <property type="molecule type" value="Genomic_DNA"/>
</dbReference>
<dbReference type="Pfam" id="PF00293">
    <property type="entry name" value="NUDIX"/>
    <property type="match status" value="1"/>
</dbReference>
<dbReference type="PROSITE" id="PS51462">
    <property type="entry name" value="NUDIX"/>
    <property type="match status" value="1"/>
</dbReference>
<evidence type="ECO:0000256" key="8">
    <source>
        <dbReference type="ARBA" id="ARBA00022842"/>
    </source>
</evidence>
<evidence type="ECO:0000256" key="3">
    <source>
        <dbReference type="ARBA" id="ARBA00022457"/>
    </source>
</evidence>
<keyword evidence="4" id="KW-0235">DNA replication</keyword>
<dbReference type="Gene3D" id="3.90.79.10">
    <property type="entry name" value="Nucleoside Triphosphate Pyrophosphohydrolase"/>
    <property type="match status" value="1"/>
</dbReference>
<dbReference type="EC" id="3.6.1.55" evidence="11"/>
<comment type="cofactor">
    <cofactor evidence="1">
        <name>Mg(2+)</name>
        <dbReference type="ChEBI" id="CHEBI:18420"/>
    </cofactor>
</comment>
<evidence type="ECO:0000259" key="12">
    <source>
        <dbReference type="PROSITE" id="PS51462"/>
    </source>
</evidence>
<dbReference type="SUPFAM" id="SSF55811">
    <property type="entry name" value="Nudix"/>
    <property type="match status" value="1"/>
</dbReference>
<evidence type="ECO:0000256" key="4">
    <source>
        <dbReference type="ARBA" id="ARBA00022705"/>
    </source>
</evidence>
<evidence type="ECO:0000256" key="7">
    <source>
        <dbReference type="ARBA" id="ARBA00022801"/>
    </source>
</evidence>
<evidence type="ECO:0000256" key="10">
    <source>
        <dbReference type="ARBA" id="ARBA00035861"/>
    </source>
</evidence>
<reference evidence="14" key="1">
    <citation type="journal article" date="2019" name="Int. J. Syst. Evol. Microbiol.">
        <title>The Global Catalogue of Microorganisms (GCM) 10K type strain sequencing project: providing services to taxonomists for standard genome sequencing and annotation.</title>
        <authorList>
            <consortium name="The Broad Institute Genomics Platform"/>
            <consortium name="The Broad Institute Genome Sequencing Center for Infectious Disease"/>
            <person name="Wu L."/>
            <person name="Ma J."/>
        </authorList>
    </citation>
    <scope>NUCLEOTIDE SEQUENCE [LARGE SCALE GENOMIC DNA]</scope>
    <source>
        <strain evidence="14">TBRC 1276</strain>
    </source>
</reference>
<dbReference type="InterPro" id="IPR047127">
    <property type="entry name" value="MutT-like"/>
</dbReference>
<comment type="caution">
    <text evidence="13">The sequence shown here is derived from an EMBL/GenBank/DDBJ whole genome shotgun (WGS) entry which is preliminary data.</text>
</comment>
<keyword evidence="5" id="KW-0479">Metal-binding</keyword>
<evidence type="ECO:0000256" key="2">
    <source>
        <dbReference type="ARBA" id="ARBA00005582"/>
    </source>
</evidence>
<evidence type="ECO:0000256" key="11">
    <source>
        <dbReference type="ARBA" id="ARBA00038905"/>
    </source>
</evidence>
<name>A0ABV8GQ17_9ACTN</name>
<keyword evidence="8" id="KW-0460">Magnesium</keyword>
<dbReference type="PANTHER" id="PTHR47707">
    <property type="entry name" value="8-OXO-DGTP DIPHOSPHATASE"/>
    <property type="match status" value="1"/>
</dbReference>
<organism evidence="13 14">
    <name type="scientific">Nonomuraea purpurea</name>
    <dbReference type="NCBI Taxonomy" id="1849276"/>
    <lineage>
        <taxon>Bacteria</taxon>
        <taxon>Bacillati</taxon>
        <taxon>Actinomycetota</taxon>
        <taxon>Actinomycetes</taxon>
        <taxon>Streptosporangiales</taxon>
        <taxon>Streptosporangiaceae</taxon>
        <taxon>Nonomuraea</taxon>
    </lineage>
</organism>
<evidence type="ECO:0000256" key="1">
    <source>
        <dbReference type="ARBA" id="ARBA00001946"/>
    </source>
</evidence>
<dbReference type="InterPro" id="IPR015797">
    <property type="entry name" value="NUDIX_hydrolase-like_dom_sf"/>
</dbReference>
<dbReference type="InterPro" id="IPR000086">
    <property type="entry name" value="NUDIX_hydrolase_dom"/>
</dbReference>
<dbReference type="PANTHER" id="PTHR47707:SF1">
    <property type="entry name" value="NUDIX HYDROLASE FAMILY PROTEIN"/>
    <property type="match status" value="1"/>
</dbReference>
<keyword evidence="9" id="KW-0234">DNA repair</keyword>
<dbReference type="PROSITE" id="PS00893">
    <property type="entry name" value="NUDIX_BOX"/>
    <property type="match status" value="1"/>
</dbReference>
<dbReference type="RefSeq" id="WP_379534853.1">
    <property type="nucleotide sequence ID" value="NZ_JBHSBI010000039.1"/>
</dbReference>
<evidence type="ECO:0000313" key="13">
    <source>
        <dbReference type="EMBL" id="MFC4015034.1"/>
    </source>
</evidence>
<keyword evidence="14" id="KW-1185">Reference proteome</keyword>
<dbReference type="Proteomes" id="UP001595851">
    <property type="component" value="Unassembled WGS sequence"/>
</dbReference>
<comment type="similarity">
    <text evidence="2">Belongs to the Nudix hydrolase family.</text>
</comment>
<dbReference type="InterPro" id="IPR020084">
    <property type="entry name" value="NUDIX_hydrolase_CS"/>
</dbReference>
<protein>
    <recommendedName>
        <fullName evidence="11">8-oxo-dGTP diphosphatase</fullName>
        <ecNumber evidence="11">3.6.1.55</ecNumber>
    </recommendedName>
</protein>
<evidence type="ECO:0000256" key="6">
    <source>
        <dbReference type="ARBA" id="ARBA00022763"/>
    </source>
</evidence>
<keyword evidence="6" id="KW-0227">DNA damage</keyword>
<evidence type="ECO:0000256" key="9">
    <source>
        <dbReference type="ARBA" id="ARBA00023204"/>
    </source>
</evidence>
<sequence>MNNLRQLVDDATRDAIDQLVVGAVVHHGGQILILRRTADDFMGGIEELPSGGVEDGEDLLRALARELEEEIGWRHPPATAPGFVAAFDYTTGSGRAARQLTFALRAPDRAVTLSAEHTAYRWVDPADAEATDLTPESVGTVRAWVEHAARSPIDSGA</sequence>
<keyword evidence="7" id="KW-0378">Hydrolase</keyword>
<proteinExistence type="inferred from homology"/>
<evidence type="ECO:0000256" key="5">
    <source>
        <dbReference type="ARBA" id="ARBA00022723"/>
    </source>
</evidence>
<comment type="catalytic activity">
    <reaction evidence="10">
        <text>8-oxo-dGTP + H2O = 8-oxo-dGMP + diphosphate + H(+)</text>
        <dbReference type="Rhea" id="RHEA:31575"/>
        <dbReference type="ChEBI" id="CHEBI:15377"/>
        <dbReference type="ChEBI" id="CHEBI:15378"/>
        <dbReference type="ChEBI" id="CHEBI:33019"/>
        <dbReference type="ChEBI" id="CHEBI:63224"/>
        <dbReference type="ChEBI" id="CHEBI:77896"/>
        <dbReference type="EC" id="3.6.1.55"/>
    </reaction>
</comment>
<feature type="domain" description="Nudix hydrolase" evidence="12">
    <location>
        <begin position="16"/>
        <end position="147"/>
    </location>
</feature>
<accession>A0ABV8GQ17</accession>